<feature type="binding site" evidence="6">
    <location>
        <position position="38"/>
    </location>
    <ligand>
        <name>[4Fe-4S] cluster</name>
        <dbReference type="ChEBI" id="CHEBI:49883"/>
        <label>1</label>
    </ligand>
</feature>
<feature type="domain" description="4Fe-4S ferredoxin-type" evidence="7">
    <location>
        <begin position="56"/>
        <end position="87"/>
    </location>
</feature>
<feature type="binding site" evidence="6">
    <location>
        <position position="142"/>
    </location>
    <ligand>
        <name>[4Fe-4S] cluster</name>
        <dbReference type="ChEBI" id="CHEBI:49883"/>
        <label>3</label>
    </ligand>
</feature>
<dbReference type="PROSITE" id="PS00198">
    <property type="entry name" value="4FE4S_FER_1"/>
    <property type="match status" value="2"/>
</dbReference>
<reference evidence="8 9" key="1">
    <citation type="journal article" date="2012" name="Int. J. Syst. Evol. Microbiol.">
        <title>Vibrio caribbeanicus sp. nov., isolated from the marine sponge Scleritoderma cyanea.</title>
        <authorList>
            <person name="Hoffmann M."/>
            <person name="Monday S.R."/>
            <person name="Allard M.W."/>
            <person name="Strain E.A."/>
            <person name="Whittaker P."/>
            <person name="Naum M."/>
            <person name="McCarthy P.J."/>
            <person name="Lopez J.V."/>
            <person name="Fischer M."/>
            <person name="Brown E.W."/>
        </authorList>
    </citation>
    <scope>NUCLEOTIDE SEQUENCE [LARGE SCALE GENOMIC DNA]</scope>
    <source>
        <strain evidence="8 9">ATCC 700023</strain>
    </source>
</reference>
<comment type="subunit">
    <text evidence="6">Interacts with the cytoplasmic NapA precursor.</text>
</comment>
<keyword evidence="9" id="KW-1185">Reference proteome</keyword>
<dbReference type="EMBL" id="AFWF01000170">
    <property type="protein sequence ID" value="EGU38256.1"/>
    <property type="molecule type" value="Genomic_DNA"/>
</dbReference>
<dbReference type="CDD" id="cd10564">
    <property type="entry name" value="NapF_like"/>
    <property type="match status" value="1"/>
</dbReference>
<dbReference type="Gene3D" id="3.30.70.20">
    <property type="match status" value="2"/>
</dbReference>
<dbReference type="PANTHER" id="PTHR24960:SF79">
    <property type="entry name" value="PHOTOSYSTEM I IRON-SULFUR CENTER"/>
    <property type="match status" value="1"/>
</dbReference>
<feature type="binding site" evidence="6">
    <location>
        <position position="70"/>
    </location>
    <ligand>
        <name>[4Fe-4S] cluster</name>
        <dbReference type="ChEBI" id="CHEBI:49883"/>
        <label>2</label>
    </ligand>
</feature>
<keyword evidence="5 6" id="KW-0411">Iron-sulfur</keyword>
<dbReference type="PANTHER" id="PTHR24960">
    <property type="entry name" value="PHOTOSYSTEM I IRON-SULFUR CENTER-RELATED"/>
    <property type="match status" value="1"/>
</dbReference>
<dbReference type="SUPFAM" id="SSF54862">
    <property type="entry name" value="4Fe-4S ferredoxins"/>
    <property type="match status" value="1"/>
</dbReference>
<dbReference type="InterPro" id="IPR050157">
    <property type="entry name" value="PSI_iron-sulfur_center"/>
</dbReference>
<dbReference type="Pfam" id="PF12838">
    <property type="entry name" value="Fer4_7"/>
    <property type="match status" value="2"/>
</dbReference>
<feature type="binding site" evidence="6">
    <location>
        <position position="73"/>
    </location>
    <ligand>
        <name>[4Fe-4S] cluster</name>
        <dbReference type="ChEBI" id="CHEBI:49883"/>
        <label>2</label>
    </ligand>
</feature>
<evidence type="ECO:0000259" key="7">
    <source>
        <dbReference type="PROSITE" id="PS51379"/>
    </source>
</evidence>
<feature type="domain" description="4Fe-4S ferredoxin-type" evidence="7">
    <location>
        <begin position="130"/>
        <end position="159"/>
    </location>
</feature>
<dbReference type="GO" id="GO:0046872">
    <property type="term" value="F:metal ion binding"/>
    <property type="evidence" value="ECO:0007669"/>
    <property type="project" value="UniProtKB-KW"/>
</dbReference>
<feature type="binding site" evidence="6">
    <location>
        <position position="41"/>
    </location>
    <ligand>
        <name>[4Fe-4S] cluster</name>
        <dbReference type="ChEBI" id="CHEBI:49883"/>
        <label>1</label>
    </ligand>
</feature>
<evidence type="ECO:0000256" key="3">
    <source>
        <dbReference type="ARBA" id="ARBA00022737"/>
    </source>
</evidence>
<dbReference type="Proteomes" id="UP000004605">
    <property type="component" value="Unassembled WGS sequence"/>
</dbReference>
<dbReference type="GO" id="GO:0005737">
    <property type="term" value="C:cytoplasm"/>
    <property type="evidence" value="ECO:0007669"/>
    <property type="project" value="UniProtKB-SubCell"/>
</dbReference>
<dbReference type="InterPro" id="IPR017896">
    <property type="entry name" value="4Fe4S_Fe-S-bd"/>
</dbReference>
<comment type="function">
    <text evidence="6">Could be involved in the maturation of NapA, the catalytic subunit of the periplasmic nitrate reductase, before its export into the periplasm.</text>
</comment>
<accession>F9S345</accession>
<keyword evidence="4 6" id="KW-0408">Iron</keyword>
<comment type="subcellular location">
    <subcellularLocation>
        <location evidence="6">Cytoplasm</location>
    </subcellularLocation>
</comment>
<protein>
    <recommendedName>
        <fullName evidence="6">Ferredoxin-type protein NapF</fullName>
    </recommendedName>
</protein>
<dbReference type="GO" id="GO:0051539">
    <property type="term" value="F:4 iron, 4 sulfur cluster binding"/>
    <property type="evidence" value="ECO:0007669"/>
    <property type="project" value="UniProtKB-UniRule"/>
</dbReference>
<name>F9S345_9VIBR</name>
<dbReference type="HAMAP" id="MF_02201">
    <property type="entry name" value="NapF"/>
    <property type="match status" value="1"/>
</dbReference>
<dbReference type="PROSITE" id="PS51379">
    <property type="entry name" value="4FE4S_FER_2"/>
    <property type="match status" value="3"/>
</dbReference>
<feature type="binding site" evidence="6">
    <location>
        <position position="35"/>
    </location>
    <ligand>
        <name>[4Fe-4S] cluster</name>
        <dbReference type="ChEBI" id="CHEBI:49883"/>
        <label>1</label>
    </ligand>
</feature>
<sequence>MVDLSRRRLFKRNTRLETAARLPWLSEPNRFIDLCSQCGECVNACETKIIVKGDGGFPTVDFSIDECTFCYQCAQACPESLFNEQSSEAWNAKASINEHCLATQNVECRACGDMCEPMAIQFVYQVGSVAQPTIDTNQCNGCGACVAVCPTSSINVSNVTT</sequence>
<comment type="similarity">
    <text evidence="6">Belongs to the NapF family.</text>
</comment>
<dbReference type="InterPro" id="IPR017900">
    <property type="entry name" value="4Fe4S_Fe_S_CS"/>
</dbReference>
<feature type="domain" description="4Fe-4S ferredoxin-type" evidence="7">
    <location>
        <begin position="26"/>
        <end position="55"/>
    </location>
</feature>
<evidence type="ECO:0000256" key="6">
    <source>
        <dbReference type="HAMAP-Rule" id="MF_02201"/>
    </source>
</evidence>
<evidence type="ECO:0000313" key="9">
    <source>
        <dbReference type="Proteomes" id="UP000004605"/>
    </source>
</evidence>
<evidence type="ECO:0000313" key="8">
    <source>
        <dbReference type="EMBL" id="EGU38256.1"/>
    </source>
</evidence>
<organism evidence="8 9">
    <name type="scientific">Vibrio ichthyoenteri ATCC 700023</name>
    <dbReference type="NCBI Taxonomy" id="870968"/>
    <lineage>
        <taxon>Bacteria</taxon>
        <taxon>Pseudomonadati</taxon>
        <taxon>Pseudomonadota</taxon>
        <taxon>Gammaproteobacteria</taxon>
        <taxon>Vibrionales</taxon>
        <taxon>Vibrionaceae</taxon>
        <taxon>Vibrio</taxon>
    </lineage>
</organism>
<feature type="binding site" evidence="6">
    <location>
        <position position="77"/>
    </location>
    <ligand>
        <name>[4Fe-4S] cluster</name>
        <dbReference type="ChEBI" id="CHEBI:49883"/>
        <label>2</label>
    </ligand>
</feature>
<feature type="binding site" evidence="6">
    <location>
        <position position="45"/>
    </location>
    <ligand>
        <name>[4Fe-4S] cluster</name>
        <dbReference type="ChEBI" id="CHEBI:49883"/>
        <label>1</label>
    </ligand>
</feature>
<evidence type="ECO:0000256" key="1">
    <source>
        <dbReference type="ARBA" id="ARBA00022485"/>
    </source>
</evidence>
<keyword evidence="6" id="KW-0963">Cytoplasm</keyword>
<feature type="binding site" evidence="6">
    <location>
        <position position="67"/>
    </location>
    <ligand>
        <name>[4Fe-4S] cluster</name>
        <dbReference type="ChEBI" id="CHEBI:49883"/>
        <label>2</label>
    </ligand>
</feature>
<evidence type="ECO:0000256" key="4">
    <source>
        <dbReference type="ARBA" id="ARBA00023004"/>
    </source>
</evidence>
<proteinExistence type="inferred from homology"/>
<comment type="cofactor">
    <cofactor evidence="6">
        <name>[4Fe-4S] cluster</name>
        <dbReference type="ChEBI" id="CHEBI:49883"/>
    </cofactor>
</comment>
<gene>
    <name evidence="6" type="primary">napF</name>
    <name evidence="8" type="ORF">VII00023_16070</name>
</gene>
<dbReference type="InterPro" id="IPR004496">
    <property type="entry name" value="NapF"/>
</dbReference>
<evidence type="ECO:0000256" key="5">
    <source>
        <dbReference type="ARBA" id="ARBA00023014"/>
    </source>
</evidence>
<dbReference type="AlphaFoldDB" id="F9S345"/>
<dbReference type="NCBIfam" id="TIGR00402">
    <property type="entry name" value="napF"/>
    <property type="match status" value="1"/>
</dbReference>
<keyword evidence="2 6" id="KW-0479">Metal-binding</keyword>
<evidence type="ECO:0000256" key="2">
    <source>
        <dbReference type="ARBA" id="ARBA00022723"/>
    </source>
</evidence>
<keyword evidence="1 6" id="KW-0004">4Fe-4S</keyword>
<dbReference type="RefSeq" id="WP_006712508.1">
    <property type="nucleotide sequence ID" value="NZ_AFWF01000170.1"/>
</dbReference>
<feature type="binding site" evidence="6">
    <location>
        <position position="149"/>
    </location>
    <ligand>
        <name>[4Fe-4S] cluster</name>
        <dbReference type="ChEBI" id="CHEBI:49883"/>
        <label>3</label>
    </ligand>
</feature>
<feature type="binding site" evidence="6">
    <location>
        <position position="139"/>
    </location>
    <ligand>
        <name>[4Fe-4S] cluster</name>
        <dbReference type="ChEBI" id="CHEBI:49883"/>
        <label>3</label>
    </ligand>
</feature>
<comment type="caution">
    <text evidence="8">The sequence shown here is derived from an EMBL/GenBank/DDBJ whole genome shotgun (WGS) entry which is preliminary data.</text>
</comment>
<feature type="binding site" evidence="6">
    <location>
        <position position="145"/>
    </location>
    <ligand>
        <name>[4Fe-4S] cluster</name>
        <dbReference type="ChEBI" id="CHEBI:49883"/>
        <label>3</label>
    </ligand>
</feature>
<keyword evidence="3 6" id="KW-0677">Repeat</keyword>
<dbReference type="OrthoDB" id="9808559at2"/>